<dbReference type="RefSeq" id="WP_205117514.1">
    <property type="nucleotide sequence ID" value="NZ_JAFBCM010000001.1"/>
</dbReference>
<gene>
    <name evidence="4" type="ORF">ACFOUW_10675</name>
</gene>
<dbReference type="InterPro" id="IPR001647">
    <property type="entry name" value="HTH_TetR"/>
</dbReference>
<feature type="DNA-binding region" description="H-T-H motif" evidence="2">
    <location>
        <begin position="29"/>
        <end position="48"/>
    </location>
</feature>
<evidence type="ECO:0000256" key="2">
    <source>
        <dbReference type="PROSITE-ProRule" id="PRU00335"/>
    </source>
</evidence>
<protein>
    <submittedName>
        <fullName evidence="4">TetR/AcrR family transcriptional regulator</fullName>
    </submittedName>
</protein>
<evidence type="ECO:0000313" key="5">
    <source>
        <dbReference type="Proteomes" id="UP001595699"/>
    </source>
</evidence>
<dbReference type="Gene3D" id="1.10.357.10">
    <property type="entry name" value="Tetracycline Repressor, domain 2"/>
    <property type="match status" value="1"/>
</dbReference>
<dbReference type="InterPro" id="IPR009057">
    <property type="entry name" value="Homeodomain-like_sf"/>
</dbReference>
<name>A0ABV7YBE6_9ACTN</name>
<comment type="caution">
    <text evidence="4">The sequence shown here is derived from an EMBL/GenBank/DDBJ whole genome shotgun (WGS) entry which is preliminary data.</text>
</comment>
<dbReference type="PROSITE" id="PS50977">
    <property type="entry name" value="HTH_TETR_2"/>
    <property type="match status" value="1"/>
</dbReference>
<keyword evidence="1 2" id="KW-0238">DNA-binding</keyword>
<feature type="domain" description="HTH tetR-type" evidence="3">
    <location>
        <begin position="6"/>
        <end position="66"/>
    </location>
</feature>
<dbReference type="InterPro" id="IPR041583">
    <property type="entry name" value="TetR_C_31"/>
</dbReference>
<dbReference type="Proteomes" id="UP001595699">
    <property type="component" value="Unassembled WGS sequence"/>
</dbReference>
<dbReference type="EMBL" id="JBHRZH010000006">
    <property type="protein sequence ID" value="MFC3761305.1"/>
    <property type="molecule type" value="Genomic_DNA"/>
</dbReference>
<evidence type="ECO:0000259" key="3">
    <source>
        <dbReference type="PROSITE" id="PS50977"/>
    </source>
</evidence>
<organism evidence="4 5">
    <name type="scientific">Tenggerimyces flavus</name>
    <dbReference type="NCBI Taxonomy" id="1708749"/>
    <lineage>
        <taxon>Bacteria</taxon>
        <taxon>Bacillati</taxon>
        <taxon>Actinomycetota</taxon>
        <taxon>Actinomycetes</taxon>
        <taxon>Propionibacteriales</taxon>
        <taxon>Nocardioidaceae</taxon>
        <taxon>Tenggerimyces</taxon>
    </lineage>
</organism>
<evidence type="ECO:0000256" key="1">
    <source>
        <dbReference type="ARBA" id="ARBA00023125"/>
    </source>
</evidence>
<sequence>MIPEKPSRADTLADAAIDVLADEGLRGLTHRAVEQRAGLPNGSTTYYFKTRSALVRGVLARLLELDRQEFQTFGLAGLPPSRATLVDAATKLLRHLSTTARNRQIARFQLYLDGDPDDERKAMLDAATQAIEASSIAMLKLLGSKNARRDGKLLQALLDGLLYDQVARQQTSTAELRRRVKLVLDAVVPPPKTADNPG</sequence>
<dbReference type="SUPFAM" id="SSF46689">
    <property type="entry name" value="Homeodomain-like"/>
    <property type="match status" value="1"/>
</dbReference>
<evidence type="ECO:0000313" key="4">
    <source>
        <dbReference type="EMBL" id="MFC3761305.1"/>
    </source>
</evidence>
<keyword evidence="5" id="KW-1185">Reference proteome</keyword>
<reference evidence="5" key="1">
    <citation type="journal article" date="2019" name="Int. J. Syst. Evol. Microbiol.">
        <title>The Global Catalogue of Microorganisms (GCM) 10K type strain sequencing project: providing services to taxonomists for standard genome sequencing and annotation.</title>
        <authorList>
            <consortium name="The Broad Institute Genomics Platform"/>
            <consortium name="The Broad Institute Genome Sequencing Center for Infectious Disease"/>
            <person name="Wu L."/>
            <person name="Ma J."/>
        </authorList>
    </citation>
    <scope>NUCLEOTIDE SEQUENCE [LARGE SCALE GENOMIC DNA]</scope>
    <source>
        <strain evidence="5">CGMCC 4.7241</strain>
    </source>
</reference>
<accession>A0ABV7YBE6</accession>
<proteinExistence type="predicted"/>
<dbReference type="Pfam" id="PF17940">
    <property type="entry name" value="TetR_C_31"/>
    <property type="match status" value="1"/>
</dbReference>